<organism evidence="3 4">
    <name type="scientific">Streptomyces venezuelae</name>
    <dbReference type="NCBI Taxonomy" id="54571"/>
    <lineage>
        <taxon>Bacteria</taxon>
        <taxon>Bacillati</taxon>
        <taxon>Actinomycetota</taxon>
        <taxon>Actinomycetes</taxon>
        <taxon>Kitasatosporales</taxon>
        <taxon>Streptomycetaceae</taxon>
        <taxon>Streptomyces</taxon>
    </lineage>
</organism>
<sequence>MNAPDRDRPEGHRDPPEDHRPDEFALPVPPVPPMPPTPPVPTTPPLPPVPPAPPWGATPPAPPAPPHRRYALAAALLNLSGLGLGYLLLNRRLLALLSCAATAALLLVALPADVDGVPGVVLVGYAVLLLLTAAHGAYLATHDPRPHPLRAPIAIGLGVVLLAVPAGASFAYEDARDEAVERMLIDRIDEADRLVEALDGRTFDGATRPRYEKALRVHRDLADDHPGSRAADRLPDSLTAYYTSVAAPYAAGRYCDAVTPLKHLRTVPGTFAAPARKRLGALASWPDDRLATSLYECGTAALGRPGADAPLSELIRAFPESAQAAKVGPALRAAIDTRSDALKGSDPCTGVDELRALGRTTSALPGDTRTLHATTARAVERGVYACGVDEFEDGAFTKAAETLTGFVREYPRSGKRDRAEDIAVAAEIAAERPAAGRHLPPAHSSGRGGGPVELTVANLGPGPLEILYTGPTTGTVKLEDCSSCRIYATRTRGDAACRTGVTKYPRTTLRLPAGAYHFLYKRAGVRNRADGAKLSAAYRYTDCSFVTRGTAGLGLT</sequence>
<keyword evidence="2" id="KW-0472">Membrane</keyword>
<feature type="region of interest" description="Disordered" evidence="1">
    <location>
        <begin position="1"/>
        <end position="63"/>
    </location>
</feature>
<dbReference type="RefSeq" id="WP_150184882.1">
    <property type="nucleotide sequence ID" value="NZ_CP029191.1"/>
</dbReference>
<dbReference type="AlphaFoldDB" id="A0A5P2CHV8"/>
<feature type="transmembrane region" description="Helical" evidence="2">
    <location>
        <begin position="94"/>
        <end position="112"/>
    </location>
</feature>
<dbReference type="Proteomes" id="UP000324015">
    <property type="component" value="Chromosome"/>
</dbReference>
<keyword evidence="2" id="KW-1133">Transmembrane helix</keyword>
<feature type="transmembrane region" description="Helical" evidence="2">
    <location>
        <begin position="118"/>
        <end position="141"/>
    </location>
</feature>
<evidence type="ECO:0000313" key="3">
    <source>
        <dbReference type="EMBL" id="QES42436.1"/>
    </source>
</evidence>
<evidence type="ECO:0000313" key="4">
    <source>
        <dbReference type="Proteomes" id="UP000324015"/>
    </source>
</evidence>
<proteinExistence type="predicted"/>
<gene>
    <name evidence="3" type="ORF">DEJ49_16840</name>
</gene>
<evidence type="ECO:0000256" key="1">
    <source>
        <dbReference type="SAM" id="MobiDB-lite"/>
    </source>
</evidence>
<reference evidence="3 4" key="1">
    <citation type="submission" date="2018-05" db="EMBL/GenBank/DDBJ databases">
        <title>Streptomyces venezuelae.</title>
        <authorList>
            <person name="Kim W."/>
            <person name="Lee N."/>
            <person name="Cho B.-K."/>
        </authorList>
    </citation>
    <scope>NUCLEOTIDE SEQUENCE [LARGE SCALE GENOMIC DNA]</scope>
    <source>
        <strain evidence="3 4">ATCC 14585</strain>
    </source>
</reference>
<dbReference type="EMBL" id="CP029191">
    <property type="protein sequence ID" value="QES42436.1"/>
    <property type="molecule type" value="Genomic_DNA"/>
</dbReference>
<feature type="compositionally biased region" description="Basic and acidic residues" evidence="1">
    <location>
        <begin position="1"/>
        <end position="23"/>
    </location>
</feature>
<feature type="compositionally biased region" description="Pro residues" evidence="1">
    <location>
        <begin position="27"/>
        <end position="63"/>
    </location>
</feature>
<feature type="transmembrane region" description="Helical" evidence="2">
    <location>
        <begin position="70"/>
        <end position="89"/>
    </location>
</feature>
<accession>A0A5P2CHV8</accession>
<keyword evidence="2" id="KW-0812">Transmembrane</keyword>
<protein>
    <submittedName>
        <fullName evidence="3">Uncharacterized protein</fullName>
    </submittedName>
</protein>
<feature type="transmembrane region" description="Helical" evidence="2">
    <location>
        <begin position="153"/>
        <end position="172"/>
    </location>
</feature>
<evidence type="ECO:0000256" key="2">
    <source>
        <dbReference type="SAM" id="Phobius"/>
    </source>
</evidence>
<name>A0A5P2CHV8_STRVZ</name>